<name>A0A2A2M2H3_9BILA</name>
<protein>
    <submittedName>
        <fullName evidence="2">Uncharacterized protein</fullName>
    </submittedName>
</protein>
<gene>
    <name evidence="2" type="ORF">WR25_08146</name>
</gene>
<feature type="compositionally biased region" description="Basic and acidic residues" evidence="1">
    <location>
        <begin position="109"/>
        <end position="118"/>
    </location>
</feature>
<organism evidence="2 3">
    <name type="scientific">Diploscapter pachys</name>
    <dbReference type="NCBI Taxonomy" id="2018661"/>
    <lineage>
        <taxon>Eukaryota</taxon>
        <taxon>Metazoa</taxon>
        <taxon>Ecdysozoa</taxon>
        <taxon>Nematoda</taxon>
        <taxon>Chromadorea</taxon>
        <taxon>Rhabditida</taxon>
        <taxon>Rhabditina</taxon>
        <taxon>Rhabditomorpha</taxon>
        <taxon>Rhabditoidea</taxon>
        <taxon>Rhabditidae</taxon>
        <taxon>Diploscapter</taxon>
    </lineage>
</organism>
<reference evidence="2 3" key="1">
    <citation type="journal article" date="2017" name="Curr. Biol.">
        <title>Genome architecture and evolution of a unichromosomal asexual nematode.</title>
        <authorList>
            <person name="Fradin H."/>
            <person name="Zegar C."/>
            <person name="Gutwein M."/>
            <person name="Lucas J."/>
            <person name="Kovtun M."/>
            <person name="Corcoran D."/>
            <person name="Baugh L.R."/>
            <person name="Kiontke K."/>
            <person name="Gunsalus K."/>
            <person name="Fitch D.H."/>
            <person name="Piano F."/>
        </authorList>
    </citation>
    <scope>NUCLEOTIDE SEQUENCE [LARGE SCALE GENOMIC DNA]</scope>
    <source>
        <strain evidence="2">PF1309</strain>
    </source>
</reference>
<feature type="compositionally biased region" description="Basic residues" evidence="1">
    <location>
        <begin position="39"/>
        <end position="53"/>
    </location>
</feature>
<proteinExistence type="predicted"/>
<feature type="region of interest" description="Disordered" evidence="1">
    <location>
        <begin position="31"/>
        <end position="53"/>
    </location>
</feature>
<sequence>MLRLCLRHRHRIEGESDRRYRCQCQEAHGIAGADDDRARQRRAERRAQPLRRRDRALRDVEAARTLSQVGNHHREQCAEDTGPYPVERLHADQPPGIVRQRIQRAARGQHAERDEEQRLSPPAIDVAADDDGDRHHHQLCGDDTGGGQRGRRILAHRLGEQLADGGQHRRIGEVEQERDGGEQQQRPVLDQHAPAAGLVASLVRFAIEAACHRIVDIAVADAQRCGNACHCQRAHQPEDDDRPELPRQCSGQRGGYGVAGMIERLVPPDALRKQLGAEQAQRDRADRRGEHCPRHRRERLGRSNYRETVDEGQRHAGQRHQQCRDDDDRRLVAAAVDQAACGRLRYQPDDARDGQHHADGRLVPAMRRPAHREQIDGKIRAQPIAHIRQEKVQRIQRAPGAMRSAAISGCVPWGRGSQCRHAVVLTAMVGAAAAPFQSVAAQRQAPGFDPASD</sequence>
<feature type="compositionally biased region" description="Basic and acidic residues" evidence="1">
    <location>
        <begin position="280"/>
        <end position="292"/>
    </location>
</feature>
<accession>A0A2A2M2H3</accession>
<evidence type="ECO:0000313" key="3">
    <source>
        <dbReference type="Proteomes" id="UP000218231"/>
    </source>
</evidence>
<feature type="region of interest" description="Disordered" evidence="1">
    <location>
        <begin position="274"/>
        <end position="327"/>
    </location>
</feature>
<dbReference type="Proteomes" id="UP000218231">
    <property type="component" value="Unassembled WGS sequence"/>
</dbReference>
<evidence type="ECO:0000256" key="1">
    <source>
        <dbReference type="SAM" id="MobiDB-lite"/>
    </source>
</evidence>
<evidence type="ECO:0000313" key="2">
    <source>
        <dbReference type="EMBL" id="PAV92583.1"/>
    </source>
</evidence>
<comment type="caution">
    <text evidence="2">The sequence shown here is derived from an EMBL/GenBank/DDBJ whole genome shotgun (WGS) entry which is preliminary data.</text>
</comment>
<dbReference type="EMBL" id="LIAE01006137">
    <property type="protein sequence ID" value="PAV92583.1"/>
    <property type="molecule type" value="Genomic_DNA"/>
</dbReference>
<feature type="compositionally biased region" description="Basic and acidic residues" evidence="1">
    <location>
        <begin position="300"/>
        <end position="314"/>
    </location>
</feature>
<feature type="region of interest" description="Disordered" evidence="1">
    <location>
        <begin position="103"/>
        <end position="122"/>
    </location>
</feature>
<keyword evidence="3" id="KW-1185">Reference proteome</keyword>
<dbReference type="AlphaFoldDB" id="A0A2A2M2H3"/>